<evidence type="ECO:0000256" key="4">
    <source>
        <dbReference type="ARBA" id="ARBA00022737"/>
    </source>
</evidence>
<dbReference type="FunFam" id="3.40.50.300:FF:000057">
    <property type="entry name" value="GTPase Der"/>
    <property type="match status" value="1"/>
</dbReference>
<dbReference type="PIRSF" id="PIRSF006485">
    <property type="entry name" value="GTP-binding_EngA"/>
    <property type="match status" value="1"/>
</dbReference>
<feature type="domain" description="EngA-type G" evidence="11">
    <location>
        <begin position="176"/>
        <end position="351"/>
    </location>
</feature>
<feature type="binding site" evidence="8">
    <location>
        <begin position="56"/>
        <end position="60"/>
    </location>
    <ligand>
        <name>GTP</name>
        <dbReference type="ChEBI" id="CHEBI:37565"/>
        <label>1</label>
    </ligand>
</feature>
<evidence type="ECO:0000256" key="8">
    <source>
        <dbReference type="HAMAP-Rule" id="MF_00195"/>
    </source>
</evidence>
<gene>
    <name evidence="8" type="primary">der</name>
    <name evidence="12" type="ORF">SAMN05421638_0045</name>
</gene>
<dbReference type="AlphaFoldDB" id="A0A1I3JA95"/>
<dbReference type="GO" id="GO:0042254">
    <property type="term" value="P:ribosome biogenesis"/>
    <property type="evidence" value="ECO:0007669"/>
    <property type="project" value="UniProtKB-KW"/>
</dbReference>
<dbReference type="RefSeq" id="WP_089817614.1">
    <property type="nucleotide sequence ID" value="NZ_FORQ01000001.1"/>
</dbReference>
<dbReference type="InterPro" id="IPR005225">
    <property type="entry name" value="Small_GTP-bd"/>
</dbReference>
<protein>
    <recommendedName>
        <fullName evidence="2 8">GTPase Der</fullName>
    </recommendedName>
    <alternativeName>
        <fullName evidence="7 8">GTP-binding protein EngA</fullName>
    </alternativeName>
</protein>
<accession>A0A1I3JA95</accession>
<dbReference type="NCBIfam" id="TIGR00231">
    <property type="entry name" value="small_GTP"/>
    <property type="match status" value="2"/>
</dbReference>
<keyword evidence="4 10" id="KW-0677">Repeat</keyword>
<dbReference type="SUPFAM" id="SSF52540">
    <property type="entry name" value="P-loop containing nucleoside triphosphate hydrolases"/>
    <property type="match status" value="2"/>
</dbReference>
<dbReference type="Proteomes" id="UP000242560">
    <property type="component" value="Unassembled WGS sequence"/>
</dbReference>
<evidence type="ECO:0000256" key="9">
    <source>
        <dbReference type="PROSITE-ProRule" id="PRU01049"/>
    </source>
</evidence>
<feature type="binding site" evidence="8">
    <location>
        <begin position="294"/>
        <end position="297"/>
    </location>
    <ligand>
        <name>GTP</name>
        <dbReference type="ChEBI" id="CHEBI:37565"/>
        <label>2</label>
    </ligand>
</feature>
<feature type="binding site" evidence="8">
    <location>
        <begin position="229"/>
        <end position="233"/>
    </location>
    <ligand>
        <name>GTP</name>
        <dbReference type="ChEBI" id="CHEBI:37565"/>
        <label>2</label>
    </ligand>
</feature>
<dbReference type="InterPro" id="IPR006073">
    <property type="entry name" value="GTP-bd"/>
</dbReference>
<dbReference type="InterPro" id="IPR015946">
    <property type="entry name" value="KH_dom-like_a/b"/>
</dbReference>
<sequence>MSNIVAIVGRPNVGKSTLFNRFLERREAIVDATSGVTRDRHYGKSDWNGVEFTVIDTGGYEVNSEDVFQGEITKQVELAVDEATSIIFMLNVHEGLTDTDQEIYEMLRRANKPVYIVINKADSAKEELAATEFYQLGIDKYYTLSSATGSGTGELLDDIVKDFPTDEYKDPFEGLPKITIAGRPNVGKSTLTNALLDVERNIVTDVAGTTRDSIQTLYNKFGYEFVLVDTAGMRRKAKVKEDLEFYSVMRSVRSIEYSDVVIIMVDATLGWESQDMNIFGLAQKNRKGIVIVVNKWDLVEKDTNTTRDFEAKIKEKIGQFTDIPVLFISALTKQRILKAVEVAMEVYENRAKKIKTSKLNEVMLPVFEATPPPALKGKYVKIKYCVQLPTPSPQFVFFCNLPQYVKEAYKRFTENQLRKHFGFTGVPIEIYFRQK</sequence>
<dbReference type="Pfam" id="PF14714">
    <property type="entry name" value="KH_dom-like"/>
    <property type="match status" value="1"/>
</dbReference>
<evidence type="ECO:0000259" key="11">
    <source>
        <dbReference type="PROSITE" id="PS51712"/>
    </source>
</evidence>
<dbReference type="GO" id="GO:0043022">
    <property type="term" value="F:ribosome binding"/>
    <property type="evidence" value="ECO:0007669"/>
    <property type="project" value="TreeGrafter"/>
</dbReference>
<dbReference type="Gene3D" id="3.30.300.20">
    <property type="match status" value="1"/>
</dbReference>
<dbReference type="InterPro" id="IPR031166">
    <property type="entry name" value="G_ENGA"/>
</dbReference>
<dbReference type="InterPro" id="IPR027417">
    <property type="entry name" value="P-loop_NTPase"/>
</dbReference>
<keyword evidence="13" id="KW-1185">Reference proteome</keyword>
<dbReference type="EMBL" id="FORQ01000001">
    <property type="protein sequence ID" value="SFI57056.1"/>
    <property type="molecule type" value="Genomic_DNA"/>
</dbReference>
<reference evidence="13" key="1">
    <citation type="submission" date="2016-10" db="EMBL/GenBank/DDBJ databases">
        <authorList>
            <person name="Varghese N."/>
            <person name="Submissions S."/>
        </authorList>
    </citation>
    <scope>NUCLEOTIDE SEQUENCE [LARGE SCALE GENOMIC DNA]</scope>
    <source>
        <strain evidence="13">DSM 22251</strain>
    </source>
</reference>
<dbReference type="InterPro" id="IPR032859">
    <property type="entry name" value="KH_dom-like"/>
</dbReference>
<dbReference type="PANTHER" id="PTHR43834:SF6">
    <property type="entry name" value="GTPASE DER"/>
    <property type="match status" value="1"/>
</dbReference>
<evidence type="ECO:0000313" key="13">
    <source>
        <dbReference type="Proteomes" id="UP000242560"/>
    </source>
</evidence>
<dbReference type="InterPro" id="IPR016484">
    <property type="entry name" value="GTPase_Der"/>
</dbReference>
<dbReference type="Pfam" id="PF01926">
    <property type="entry name" value="MMR_HSR1"/>
    <property type="match status" value="2"/>
</dbReference>
<feature type="binding site" evidence="8">
    <location>
        <begin position="9"/>
        <end position="16"/>
    </location>
    <ligand>
        <name>GTP</name>
        <dbReference type="ChEBI" id="CHEBI:37565"/>
        <label>1</label>
    </ligand>
</feature>
<evidence type="ECO:0000256" key="3">
    <source>
        <dbReference type="ARBA" id="ARBA00022517"/>
    </source>
</evidence>
<dbReference type="PANTHER" id="PTHR43834">
    <property type="entry name" value="GTPASE DER"/>
    <property type="match status" value="1"/>
</dbReference>
<dbReference type="HAMAP" id="MF_00195">
    <property type="entry name" value="GTPase_Der"/>
    <property type="match status" value="1"/>
</dbReference>
<evidence type="ECO:0000256" key="5">
    <source>
        <dbReference type="ARBA" id="ARBA00022741"/>
    </source>
</evidence>
<evidence type="ECO:0000256" key="1">
    <source>
        <dbReference type="ARBA" id="ARBA00008279"/>
    </source>
</evidence>
<name>A0A1I3JA95_9FLAO</name>
<dbReference type="FunFam" id="3.40.50.300:FF:000040">
    <property type="entry name" value="GTPase Der"/>
    <property type="match status" value="1"/>
</dbReference>
<feature type="binding site" evidence="8">
    <location>
        <begin position="182"/>
        <end position="189"/>
    </location>
    <ligand>
        <name>GTP</name>
        <dbReference type="ChEBI" id="CHEBI:37565"/>
        <label>2</label>
    </ligand>
</feature>
<organism evidence="12 13">
    <name type="scientific">Kaistella treverensis</name>
    <dbReference type="NCBI Taxonomy" id="631455"/>
    <lineage>
        <taxon>Bacteria</taxon>
        <taxon>Pseudomonadati</taxon>
        <taxon>Bacteroidota</taxon>
        <taxon>Flavobacteriia</taxon>
        <taxon>Flavobacteriales</taxon>
        <taxon>Weeksellaceae</taxon>
        <taxon>Chryseobacterium group</taxon>
        <taxon>Kaistella</taxon>
    </lineage>
</organism>
<evidence type="ECO:0000256" key="7">
    <source>
        <dbReference type="ARBA" id="ARBA00032345"/>
    </source>
</evidence>
<keyword evidence="5 8" id="KW-0547">Nucleotide-binding</keyword>
<dbReference type="NCBIfam" id="TIGR03594">
    <property type="entry name" value="GTPase_EngA"/>
    <property type="match status" value="1"/>
</dbReference>
<dbReference type="GO" id="GO:0005525">
    <property type="term" value="F:GTP binding"/>
    <property type="evidence" value="ECO:0007669"/>
    <property type="project" value="UniProtKB-UniRule"/>
</dbReference>
<comment type="subunit">
    <text evidence="8">Associates with the 50S ribosomal subunit.</text>
</comment>
<feature type="domain" description="EngA-type G" evidence="11">
    <location>
        <begin position="3"/>
        <end position="167"/>
    </location>
</feature>
<evidence type="ECO:0000256" key="2">
    <source>
        <dbReference type="ARBA" id="ARBA00020953"/>
    </source>
</evidence>
<keyword evidence="3 8" id="KW-0690">Ribosome biogenesis</keyword>
<keyword evidence="6 8" id="KW-0342">GTP-binding</keyword>
<dbReference type="Gene3D" id="3.40.50.300">
    <property type="entry name" value="P-loop containing nucleotide triphosphate hydrolases"/>
    <property type="match status" value="2"/>
</dbReference>
<feature type="binding site" evidence="8">
    <location>
        <begin position="119"/>
        <end position="122"/>
    </location>
    <ligand>
        <name>GTP</name>
        <dbReference type="ChEBI" id="CHEBI:37565"/>
        <label>1</label>
    </ligand>
</feature>
<comment type="similarity">
    <text evidence="1 8 9 10">Belongs to the TRAFAC class TrmE-Era-EngA-EngB-Septin-like GTPase superfamily. EngA (Der) GTPase family.</text>
</comment>
<evidence type="ECO:0000256" key="10">
    <source>
        <dbReference type="RuleBase" id="RU004481"/>
    </source>
</evidence>
<proteinExistence type="inferred from homology"/>
<dbReference type="FunFam" id="3.30.300.20:FF:000004">
    <property type="entry name" value="GTPase Der"/>
    <property type="match status" value="1"/>
</dbReference>
<evidence type="ECO:0000313" key="12">
    <source>
        <dbReference type="EMBL" id="SFI57056.1"/>
    </source>
</evidence>
<evidence type="ECO:0000256" key="6">
    <source>
        <dbReference type="ARBA" id="ARBA00023134"/>
    </source>
</evidence>
<comment type="function">
    <text evidence="8 10">GTPase that plays an essential role in the late steps of ribosome biogenesis.</text>
</comment>
<dbReference type="CDD" id="cd01894">
    <property type="entry name" value="EngA1"/>
    <property type="match status" value="1"/>
</dbReference>
<dbReference type="PROSITE" id="PS51712">
    <property type="entry name" value="G_ENGA"/>
    <property type="match status" value="2"/>
</dbReference>
<dbReference type="CDD" id="cd01895">
    <property type="entry name" value="EngA2"/>
    <property type="match status" value="1"/>
</dbReference>